<dbReference type="InterPro" id="IPR003323">
    <property type="entry name" value="OTU_dom"/>
</dbReference>
<keyword evidence="4" id="KW-1185">Reference proteome</keyword>
<evidence type="ECO:0000313" key="3">
    <source>
        <dbReference type="EMBL" id="GFN85011.1"/>
    </source>
</evidence>
<feature type="compositionally biased region" description="Polar residues" evidence="1">
    <location>
        <begin position="1017"/>
        <end position="1029"/>
    </location>
</feature>
<feature type="compositionally biased region" description="Low complexity" evidence="1">
    <location>
        <begin position="705"/>
        <end position="744"/>
    </location>
</feature>
<evidence type="ECO:0000259" key="2">
    <source>
        <dbReference type="PROSITE" id="PS50802"/>
    </source>
</evidence>
<dbReference type="CDD" id="cd22744">
    <property type="entry name" value="OTU"/>
    <property type="match status" value="1"/>
</dbReference>
<reference evidence="3 4" key="1">
    <citation type="journal article" date="2021" name="Elife">
        <title>Chloroplast acquisition without the gene transfer in kleptoplastic sea slugs, Plakobranchus ocellatus.</title>
        <authorList>
            <person name="Maeda T."/>
            <person name="Takahashi S."/>
            <person name="Yoshida T."/>
            <person name="Shimamura S."/>
            <person name="Takaki Y."/>
            <person name="Nagai Y."/>
            <person name="Toyoda A."/>
            <person name="Suzuki Y."/>
            <person name="Arimoto A."/>
            <person name="Ishii H."/>
            <person name="Satoh N."/>
            <person name="Nishiyama T."/>
            <person name="Hasebe M."/>
            <person name="Maruyama T."/>
            <person name="Minagawa J."/>
            <person name="Obokata J."/>
            <person name="Shigenobu S."/>
        </authorList>
    </citation>
    <scope>NUCLEOTIDE SEQUENCE [LARGE SCALE GENOMIC DNA]</scope>
</reference>
<accession>A0AAV3YSA3</accession>
<comment type="caution">
    <text evidence="3">The sequence shown here is derived from an EMBL/GenBank/DDBJ whole genome shotgun (WGS) entry which is preliminary data.</text>
</comment>
<feature type="compositionally biased region" description="Basic residues" evidence="1">
    <location>
        <begin position="1341"/>
        <end position="1358"/>
    </location>
</feature>
<feature type="region of interest" description="Disordered" evidence="1">
    <location>
        <begin position="1318"/>
        <end position="1374"/>
    </location>
</feature>
<feature type="region of interest" description="Disordered" evidence="1">
    <location>
        <begin position="985"/>
        <end position="1046"/>
    </location>
</feature>
<proteinExistence type="predicted"/>
<dbReference type="Gene3D" id="3.90.70.80">
    <property type="match status" value="1"/>
</dbReference>
<dbReference type="Proteomes" id="UP000735302">
    <property type="component" value="Unassembled WGS sequence"/>
</dbReference>
<feature type="compositionally biased region" description="Polar residues" evidence="1">
    <location>
        <begin position="676"/>
        <end position="692"/>
    </location>
</feature>
<sequence>MCHDLGVLDMNFVDNIVPGMRVSQYCNESGNGNHDRTLAFPLNLRCMNKPGSHCSCCCFPKHCKRSRFFYQRFLCPCDVDLTVPGETHWLSRTEQLINANTLLAARGTRGGTESYHQACKGSEMSSHTTGPSFERLMRVQSEAIGTRNMAATSKNRERLAPKGLRSLLTRIQGNKNNSSSASFDRDMDGDNSCIMVDEFSPQSLPLQQPLSTMRPVVRRTITSDGHSSIVFPLGMNYLCHPVRQKCGDGCCERQCQRSAHRYQPYRVMRLKNPHLCQRFKAHTVRRVRFNPTIGERGKNRLLIACNGPSHEIIQGFQGDKIHFHSMIGRRRRCSRDTEFAASQEQEMAQNAESCPCHLHTNSRHEYSQHQHGVERLLMHGYANDHGPPICRDEFELVQSCQGQKVPQTKTSCLGRNVDRLENPGFLSTPVQEFKTGVARLVVPTKIPPIFRKNNVAKVNVAHQGGRSNSSSNYSNTVSSSSVQTVCGCMPQVEKLGEADPNLLGPQTNHSFSKDTNENHQCFAFSDPDIVLSKSKQRVMESLSPFKLSEQECSGSKAKSGCFSESAYSPKASSAMETLCDLTDLKKHVCITGSSKENSIPRNMERSMRMAFMATDTSDSQIKACNSTHHSLVYRENKNSGKRNDFRKVTHYEQSLDQKIPKFSFQEDEFVESPVTNFIGGQQDDMNSLSVSSCHHPFPASKDVTSNNNNSEPPRPVNNNNSEPPRPVNNNNSEPPRPVNNNSEPPRSEPPRPVNNNNSEPPRPVNNNSCSRPGPQHHGRPPLDGRVVRVEGDGRCLFRSLVTAEYPPLHITWRDEFGRPVNRELAEMETTRADQLRARVVSIMTDNMHFYSQLERGVINADQPMPSNYQRFKDRLLAMSNPSTMPGDLELNAVAMVMERQILVLDTNLSIITSYGHDRFPQELVFFKSAPDVVTISPFIHHPPTFYDHCVQSIPLAVRYTRLVADVGHYDAVILTNDCSGSPVDQSDWNSCSSSSRQQGSSKQDSSQHSGLCGDFQKLSTSGPGQNNDAPGSEANARPVKERAGGGDAKLNAKKEFFYLRDSDLMLHSEGLLPVSSKATKTSARQAQEQRTAEAATSTARATVYWPAARPGLVSKRKRRSFSHKQTQTDDVCYWMGRQKDRADESKKRYCFQHRHRVSKAKHVVSRRKRQPNERAIKDVQRFCRTACLTDDGGGQTVERYQNVNWNSRIRNQKIGKNCAGRICNSTPETLCASNLKRNQEPTYMVKANKENAENTVCSGVNVKFKKITPPFMSTNCKRLYSKRASCSGRARTRAALSRTNSVIKRKDPTTYISICSPSRKPRLTNPDAQMSGSCTSYGNARRGRGLPRRSRILKKRSRPQSPGSPRSPLLLPKKPRLPDAFEPVQCRCVLCNSKVEVAARDSVKCYLCGRRAHRVCVMKEFPGWGQDGGDQNYFLCSFCVAL</sequence>
<feature type="compositionally biased region" description="Low complexity" evidence="1">
    <location>
        <begin position="985"/>
        <end position="1009"/>
    </location>
</feature>
<protein>
    <recommendedName>
        <fullName evidence="2">OTU domain-containing protein</fullName>
    </recommendedName>
</protein>
<evidence type="ECO:0000313" key="4">
    <source>
        <dbReference type="Proteomes" id="UP000735302"/>
    </source>
</evidence>
<dbReference type="EMBL" id="BLXT01001350">
    <property type="protein sequence ID" value="GFN85011.1"/>
    <property type="molecule type" value="Genomic_DNA"/>
</dbReference>
<evidence type="ECO:0000256" key="1">
    <source>
        <dbReference type="SAM" id="MobiDB-lite"/>
    </source>
</evidence>
<feature type="domain" description="OTU" evidence="2">
    <location>
        <begin position="784"/>
        <end position="975"/>
    </location>
</feature>
<organism evidence="3 4">
    <name type="scientific">Plakobranchus ocellatus</name>
    <dbReference type="NCBI Taxonomy" id="259542"/>
    <lineage>
        <taxon>Eukaryota</taxon>
        <taxon>Metazoa</taxon>
        <taxon>Spiralia</taxon>
        <taxon>Lophotrochozoa</taxon>
        <taxon>Mollusca</taxon>
        <taxon>Gastropoda</taxon>
        <taxon>Heterobranchia</taxon>
        <taxon>Euthyneura</taxon>
        <taxon>Panpulmonata</taxon>
        <taxon>Sacoglossa</taxon>
        <taxon>Placobranchoidea</taxon>
        <taxon>Plakobranchidae</taxon>
        <taxon>Plakobranchus</taxon>
    </lineage>
</organism>
<feature type="compositionally biased region" description="Low complexity" evidence="1">
    <location>
        <begin position="1359"/>
        <end position="1372"/>
    </location>
</feature>
<feature type="compositionally biased region" description="Low complexity" evidence="1">
    <location>
        <begin position="753"/>
        <end position="768"/>
    </location>
</feature>
<name>A0AAV3YSA3_9GAST</name>
<gene>
    <name evidence="3" type="ORF">PoB_001151700</name>
</gene>
<feature type="compositionally biased region" description="Polar residues" evidence="1">
    <location>
        <begin position="1326"/>
        <end position="1337"/>
    </location>
</feature>
<dbReference type="PROSITE" id="PS50802">
    <property type="entry name" value="OTU"/>
    <property type="match status" value="1"/>
</dbReference>
<feature type="region of interest" description="Disordered" evidence="1">
    <location>
        <begin position="676"/>
        <end position="786"/>
    </location>
</feature>